<dbReference type="RefSeq" id="WP_126304893.1">
    <property type="nucleotide sequence ID" value="NZ_LR134516.1"/>
</dbReference>
<feature type="domain" description="BstA-like C-terminal" evidence="1">
    <location>
        <begin position="158"/>
        <end position="280"/>
    </location>
</feature>
<organism evidence="2 3">
    <name type="scientific">Neisseria animaloris</name>
    <dbReference type="NCBI Taxonomy" id="326522"/>
    <lineage>
        <taxon>Bacteria</taxon>
        <taxon>Pseudomonadati</taxon>
        <taxon>Pseudomonadota</taxon>
        <taxon>Betaproteobacteria</taxon>
        <taxon>Neisseriales</taxon>
        <taxon>Neisseriaceae</taxon>
        <taxon>Neisseria</taxon>
    </lineage>
</organism>
<keyword evidence="3" id="KW-1185">Reference proteome</keyword>
<dbReference type="Pfam" id="PF26567">
    <property type="entry name" value="BstA_C"/>
    <property type="match status" value="1"/>
</dbReference>
<dbReference type="Proteomes" id="UP000268229">
    <property type="component" value="Chromosome"/>
</dbReference>
<evidence type="ECO:0000313" key="3">
    <source>
        <dbReference type="Proteomes" id="UP000268229"/>
    </source>
</evidence>
<accession>A0A3S4Y8Q3</accession>
<evidence type="ECO:0000259" key="1">
    <source>
        <dbReference type="Pfam" id="PF26567"/>
    </source>
</evidence>
<evidence type="ECO:0000313" key="2">
    <source>
        <dbReference type="EMBL" id="VEJ21762.1"/>
    </source>
</evidence>
<protein>
    <recommendedName>
        <fullName evidence="1">BstA-like C-terminal domain-containing protein</fullName>
    </recommendedName>
</protein>
<proteinExistence type="predicted"/>
<reference evidence="2 3" key="1">
    <citation type="submission" date="2018-12" db="EMBL/GenBank/DDBJ databases">
        <authorList>
            <consortium name="Pathogen Informatics"/>
        </authorList>
    </citation>
    <scope>NUCLEOTIDE SEQUENCE [LARGE SCALE GENOMIC DNA]</scope>
    <source>
        <strain evidence="2 3">NCTC12227</strain>
    </source>
</reference>
<dbReference type="AlphaFoldDB" id="A0A3S4Y8Q3"/>
<dbReference type="EMBL" id="LR134516">
    <property type="protein sequence ID" value="VEJ21762.1"/>
    <property type="molecule type" value="Genomic_DNA"/>
</dbReference>
<dbReference type="InterPro" id="IPR058744">
    <property type="entry name" value="BstA-like_C"/>
</dbReference>
<sequence>MSSQNINYPVQGVLDLGIEVQRDVNGIEMGILENGIPYLTQNGLAKFAGVARSVIYDIANEWEAKFSETILGSDRNSILKSSLFQKGYKEPKLYIETKKDGQINYSYPDVVCMAILEYYTFDSKNKNETASNNYRALAAYGLQNFIYNSLNYKPLDKWVYYNDRVSLLQNRVPDGYFIVFKEITGLIVDLINANLTVNHKTVPDISVGKIWAKYWKDNNLDKKYGARIPCKHNYPSYYPQASSNPQDIHAYPDMALAEFRDWFKNQYLPTKFPAYILNKANLLPGGKIEANLIASMYNTNQITRSQ</sequence>
<gene>
    <name evidence="2" type="ORF">NCTC12227_01518</name>
</gene>
<dbReference type="KEGG" id="nani:NCTC12227_01518"/>
<dbReference type="OrthoDB" id="9157433at2"/>
<name>A0A3S4Y8Q3_9NEIS</name>